<sequence>MTVSNWMSWEGGVDLVGSTMPDSDVPNLIVHVARIVHTPVGSAPSGMVLFQPDPQQPPLFMGFVSTNLLVGNYFAPHIFADTPFAGAPTLEARIIIDSAHLPKSVSAHILIPGYDIEVEFSNLGNATKIEREIGAPLPFSQQGLEVTATDVALQINGKPIDFQLLPIGITGGAAAVWSPCGIYAR</sequence>
<name>K9UAA6_CHAP6</name>
<keyword evidence="2" id="KW-1185">Reference proteome</keyword>
<dbReference type="STRING" id="1173020.Cha6605_0256"/>
<dbReference type="HOGENOM" id="CLU_1232951_0_0_3"/>
<reference evidence="1 2" key="1">
    <citation type="submission" date="2012-05" db="EMBL/GenBank/DDBJ databases">
        <title>Finished chromosome of genome of Chamaesiphon sp. PCC 6605.</title>
        <authorList>
            <consortium name="US DOE Joint Genome Institute"/>
            <person name="Gugger M."/>
            <person name="Coursin T."/>
            <person name="Rippka R."/>
            <person name="Tandeau De Marsac N."/>
            <person name="Huntemann M."/>
            <person name="Wei C.-L."/>
            <person name="Han J."/>
            <person name="Detter J.C."/>
            <person name="Han C."/>
            <person name="Tapia R."/>
            <person name="Chen A."/>
            <person name="Kyrpides N."/>
            <person name="Mavromatis K."/>
            <person name="Markowitz V."/>
            <person name="Szeto E."/>
            <person name="Ivanova N."/>
            <person name="Pagani I."/>
            <person name="Pati A."/>
            <person name="Goodwin L."/>
            <person name="Nordberg H.P."/>
            <person name="Cantor M.N."/>
            <person name="Hua S.X."/>
            <person name="Woyke T."/>
            <person name="Kerfeld C.A."/>
        </authorList>
    </citation>
    <scope>NUCLEOTIDE SEQUENCE [LARGE SCALE GENOMIC DNA]</scope>
    <source>
        <strain evidence="2">ATCC 27169 / PCC 6605</strain>
    </source>
</reference>
<dbReference type="AlphaFoldDB" id="K9UAA6"/>
<dbReference type="KEGG" id="cmp:Cha6605_0256"/>
<protein>
    <submittedName>
        <fullName evidence="1">Uncharacterized protein</fullName>
    </submittedName>
</protein>
<proteinExistence type="predicted"/>
<dbReference type="Proteomes" id="UP000010366">
    <property type="component" value="Chromosome"/>
</dbReference>
<organism evidence="1 2">
    <name type="scientific">Chamaesiphon minutus (strain ATCC 27169 / PCC 6605)</name>
    <dbReference type="NCBI Taxonomy" id="1173020"/>
    <lineage>
        <taxon>Bacteria</taxon>
        <taxon>Bacillati</taxon>
        <taxon>Cyanobacteriota</taxon>
        <taxon>Cyanophyceae</taxon>
        <taxon>Gomontiellales</taxon>
        <taxon>Chamaesiphonaceae</taxon>
        <taxon>Chamaesiphon</taxon>
    </lineage>
</organism>
<dbReference type="OrthoDB" id="1550505at2"/>
<dbReference type="eggNOG" id="ENOG5033WGK">
    <property type="taxonomic scope" value="Bacteria"/>
</dbReference>
<evidence type="ECO:0000313" key="2">
    <source>
        <dbReference type="Proteomes" id="UP000010366"/>
    </source>
</evidence>
<accession>K9UAA6</accession>
<gene>
    <name evidence="1" type="ORF">Cha6605_0256</name>
</gene>
<dbReference type="RefSeq" id="WP_015157753.1">
    <property type="nucleotide sequence ID" value="NC_019697.1"/>
</dbReference>
<dbReference type="EMBL" id="CP003600">
    <property type="protein sequence ID" value="AFY91558.1"/>
    <property type="molecule type" value="Genomic_DNA"/>
</dbReference>
<evidence type="ECO:0000313" key="1">
    <source>
        <dbReference type="EMBL" id="AFY91558.1"/>
    </source>
</evidence>